<dbReference type="STRING" id="146817.SAMN04488502_104237"/>
<sequence>MDKKSATSKLIRRKYKRYAAAVAGAAIMAGAGLPAVVSAADNTTGMTYHNDQQSVKKVATKSSKDTKSNKSTNRSGGWHQHRTSWPSSSENRGWVDGNGRIYYSSDNYRNGAHYDTRYDGRSRGYYNGGYYYRDNDNTWRYSGNYRTGSTTVSPVEFAKTNASQYGLDRNKDSFSLVSQTGSSASVLIKKSTTGKQYIMNLERDNYRSWKIVAVRSITS</sequence>
<dbReference type="PROSITE" id="PS51318">
    <property type="entry name" value="TAT"/>
    <property type="match status" value="1"/>
</dbReference>
<name>A0A1G9T7C1_9FIRM</name>
<feature type="chain" id="PRO_5011707455" evidence="2">
    <location>
        <begin position="40"/>
        <end position="219"/>
    </location>
</feature>
<dbReference type="OrthoDB" id="1679174at2"/>
<evidence type="ECO:0000313" key="4">
    <source>
        <dbReference type="Proteomes" id="UP000214880"/>
    </source>
</evidence>
<dbReference type="AlphaFoldDB" id="A0A1G9T7C1"/>
<protein>
    <submittedName>
        <fullName evidence="3">Uncharacterized protein</fullName>
    </submittedName>
</protein>
<dbReference type="RefSeq" id="WP_092072544.1">
    <property type="nucleotide sequence ID" value="NZ_FNHB01000004.1"/>
</dbReference>
<evidence type="ECO:0000256" key="1">
    <source>
        <dbReference type="SAM" id="MobiDB-lite"/>
    </source>
</evidence>
<organism evidence="3 4">
    <name type="scientific">Dendrosporobacter quercicolus</name>
    <dbReference type="NCBI Taxonomy" id="146817"/>
    <lineage>
        <taxon>Bacteria</taxon>
        <taxon>Bacillati</taxon>
        <taxon>Bacillota</taxon>
        <taxon>Negativicutes</taxon>
        <taxon>Selenomonadales</taxon>
        <taxon>Sporomusaceae</taxon>
        <taxon>Dendrosporobacter</taxon>
    </lineage>
</organism>
<evidence type="ECO:0000313" key="3">
    <source>
        <dbReference type="EMBL" id="SDM43581.1"/>
    </source>
</evidence>
<dbReference type="InterPro" id="IPR006311">
    <property type="entry name" value="TAT_signal"/>
</dbReference>
<keyword evidence="4" id="KW-1185">Reference proteome</keyword>
<feature type="signal peptide" evidence="2">
    <location>
        <begin position="1"/>
        <end position="39"/>
    </location>
</feature>
<dbReference type="Proteomes" id="UP000214880">
    <property type="component" value="Unassembled WGS sequence"/>
</dbReference>
<feature type="region of interest" description="Disordered" evidence="1">
    <location>
        <begin position="46"/>
        <end position="91"/>
    </location>
</feature>
<dbReference type="EMBL" id="FNHB01000004">
    <property type="protein sequence ID" value="SDM43581.1"/>
    <property type="molecule type" value="Genomic_DNA"/>
</dbReference>
<gene>
    <name evidence="3" type="ORF">SAMN04488502_104237</name>
</gene>
<keyword evidence="2" id="KW-0732">Signal</keyword>
<accession>A0A1G9T7C1</accession>
<reference evidence="3 4" key="1">
    <citation type="submission" date="2016-10" db="EMBL/GenBank/DDBJ databases">
        <authorList>
            <person name="de Groot N.N."/>
        </authorList>
    </citation>
    <scope>NUCLEOTIDE SEQUENCE [LARGE SCALE GENOMIC DNA]</scope>
    <source>
        <strain evidence="3 4">DSM 1736</strain>
    </source>
</reference>
<evidence type="ECO:0000256" key="2">
    <source>
        <dbReference type="SAM" id="SignalP"/>
    </source>
</evidence>
<feature type="compositionally biased region" description="Polar residues" evidence="1">
    <location>
        <begin position="46"/>
        <end position="55"/>
    </location>
</feature>
<proteinExistence type="predicted"/>